<dbReference type="Gene3D" id="1.10.1220.10">
    <property type="entry name" value="Met repressor-like"/>
    <property type="match status" value="1"/>
</dbReference>
<dbReference type="InterPro" id="IPR010985">
    <property type="entry name" value="Ribbon_hlx_hlx"/>
</dbReference>
<proteinExistence type="predicted"/>
<geneLocation type="plasmid" evidence="1 2">
    <name>pOA238_118</name>
</geneLocation>
<dbReference type="GO" id="GO:0006355">
    <property type="term" value="P:regulation of DNA-templated transcription"/>
    <property type="evidence" value="ECO:0007669"/>
    <property type="project" value="InterPro"/>
</dbReference>
<dbReference type="SUPFAM" id="SSF47598">
    <property type="entry name" value="Ribbon-helix-helix"/>
    <property type="match status" value="1"/>
</dbReference>
<evidence type="ECO:0000313" key="1">
    <source>
        <dbReference type="EMBL" id="AGI74811.1"/>
    </source>
</evidence>
<dbReference type="OrthoDB" id="5298181at2"/>
<dbReference type="HOGENOM" id="CLU_155311_4_1_5"/>
<name>M9RWE5_9RHOB</name>
<dbReference type="Proteomes" id="UP000004688">
    <property type="component" value="Plasmid pOA238_118"/>
</dbReference>
<keyword evidence="1" id="KW-0614">Plasmid</keyword>
<reference evidence="1 2" key="1">
    <citation type="journal article" date="2013" name="PLoS ONE">
        <title>Poles Apart: Arctic and Antarctic Octadecabacter strains Share High Genome Plasticity and a New Type of Xanthorhodopsin.</title>
        <authorList>
            <person name="Vollmers J."/>
            <person name="Voget S."/>
            <person name="Dietrich S."/>
            <person name="Gollnow K."/>
            <person name="Smits M."/>
            <person name="Meyer K."/>
            <person name="Brinkhoff T."/>
            <person name="Simon M."/>
            <person name="Daniel R."/>
        </authorList>
    </citation>
    <scope>NUCLEOTIDE SEQUENCE [LARGE SCALE GENOMIC DNA]</scope>
    <source>
        <strain evidence="1 2">238</strain>
        <plasmid evidence="2">Plasmid pOA238_118</plasmid>
    </source>
</reference>
<dbReference type="EMBL" id="CP003743">
    <property type="protein sequence ID" value="AGI74811.1"/>
    <property type="molecule type" value="Genomic_DNA"/>
</dbReference>
<organism evidence="1 2">
    <name type="scientific">Octadecabacter arcticus 238</name>
    <dbReference type="NCBI Taxonomy" id="391616"/>
    <lineage>
        <taxon>Bacteria</taxon>
        <taxon>Pseudomonadati</taxon>
        <taxon>Pseudomonadota</taxon>
        <taxon>Alphaproteobacteria</taxon>
        <taxon>Rhodobacterales</taxon>
        <taxon>Roseobacteraceae</taxon>
        <taxon>Octadecabacter</taxon>
    </lineage>
</organism>
<protein>
    <recommendedName>
        <fullName evidence="3">Ribbon-helix-helix protein CopG domain-containing protein</fullName>
    </recommendedName>
</protein>
<dbReference type="RefSeq" id="WP_015497714.1">
    <property type="nucleotide sequence ID" value="NC_020909.1"/>
</dbReference>
<dbReference type="AlphaFoldDB" id="M9RWE5"/>
<sequence>MTSPRFTMRLDPELKDWLETEAKRKDRSAAYVAKQAIQDLKNKTEAKGQMICEAIAEADKGAFISEDKMTAWFESLGTDHELPEPEADIFRNQS</sequence>
<dbReference type="InterPro" id="IPR013321">
    <property type="entry name" value="Arc_rbn_hlx_hlx"/>
</dbReference>
<gene>
    <name evidence="1" type="ORF">OA238_118p1160</name>
</gene>
<dbReference type="KEGG" id="oar:OA238_118p1160"/>
<evidence type="ECO:0008006" key="3">
    <source>
        <dbReference type="Google" id="ProtNLM"/>
    </source>
</evidence>
<evidence type="ECO:0000313" key="2">
    <source>
        <dbReference type="Proteomes" id="UP000004688"/>
    </source>
</evidence>
<keyword evidence="2" id="KW-1185">Reference proteome</keyword>
<accession>M9RWE5</accession>